<comment type="caution">
    <text evidence="1">The sequence shown here is derived from an EMBL/GenBank/DDBJ whole genome shotgun (WGS) entry which is preliminary data.</text>
</comment>
<accession>A0AAV7TM67</accession>
<evidence type="ECO:0000313" key="2">
    <source>
        <dbReference type="Proteomes" id="UP001066276"/>
    </source>
</evidence>
<dbReference type="EMBL" id="JANPWB010000006">
    <property type="protein sequence ID" value="KAJ1176858.1"/>
    <property type="molecule type" value="Genomic_DNA"/>
</dbReference>
<dbReference type="AlphaFoldDB" id="A0AAV7TM67"/>
<proteinExistence type="predicted"/>
<dbReference type="Proteomes" id="UP001066276">
    <property type="component" value="Chromosome 3_2"/>
</dbReference>
<gene>
    <name evidence="1" type="ORF">NDU88_002125</name>
</gene>
<reference evidence="1" key="1">
    <citation type="journal article" date="2022" name="bioRxiv">
        <title>Sequencing and chromosome-scale assembly of the giantPleurodeles waltlgenome.</title>
        <authorList>
            <person name="Brown T."/>
            <person name="Elewa A."/>
            <person name="Iarovenko S."/>
            <person name="Subramanian E."/>
            <person name="Araus A.J."/>
            <person name="Petzold A."/>
            <person name="Susuki M."/>
            <person name="Suzuki K.-i.T."/>
            <person name="Hayashi T."/>
            <person name="Toyoda A."/>
            <person name="Oliveira C."/>
            <person name="Osipova E."/>
            <person name="Leigh N.D."/>
            <person name="Simon A."/>
            <person name="Yun M.H."/>
        </authorList>
    </citation>
    <scope>NUCLEOTIDE SEQUENCE</scope>
    <source>
        <strain evidence="1">20211129_DDA</strain>
        <tissue evidence="1">Liver</tissue>
    </source>
</reference>
<protein>
    <submittedName>
        <fullName evidence="1">Uncharacterized protein</fullName>
    </submittedName>
</protein>
<evidence type="ECO:0000313" key="1">
    <source>
        <dbReference type="EMBL" id="KAJ1176858.1"/>
    </source>
</evidence>
<organism evidence="1 2">
    <name type="scientific">Pleurodeles waltl</name>
    <name type="common">Iberian ribbed newt</name>
    <dbReference type="NCBI Taxonomy" id="8319"/>
    <lineage>
        <taxon>Eukaryota</taxon>
        <taxon>Metazoa</taxon>
        <taxon>Chordata</taxon>
        <taxon>Craniata</taxon>
        <taxon>Vertebrata</taxon>
        <taxon>Euteleostomi</taxon>
        <taxon>Amphibia</taxon>
        <taxon>Batrachia</taxon>
        <taxon>Caudata</taxon>
        <taxon>Salamandroidea</taxon>
        <taxon>Salamandridae</taxon>
        <taxon>Pleurodelinae</taxon>
        <taxon>Pleurodeles</taxon>
    </lineage>
</organism>
<keyword evidence="2" id="KW-1185">Reference proteome</keyword>
<sequence length="66" mass="7659">MDMVIIGSIRARDRQQAQLICDDEERSMDASLRFVQRVNTVEAKAQLRGRAIDFSHLPRLLVFCHM</sequence>
<name>A0AAV7TM67_PLEWA</name>